<comment type="similarity">
    <text evidence="3">Belongs to the phosphate acetyltransferase and butyryltransferase family.</text>
</comment>
<evidence type="ECO:0000256" key="8">
    <source>
        <dbReference type="ARBA" id="ARBA00031108"/>
    </source>
</evidence>
<keyword evidence="6" id="KW-0808">Transferase</keyword>
<dbReference type="InterPro" id="IPR004614">
    <property type="entry name" value="P_AcTrfase"/>
</dbReference>
<dbReference type="InterPro" id="IPR002505">
    <property type="entry name" value="PTA_PTB"/>
</dbReference>
<dbReference type="EC" id="2.3.1.8" evidence="4"/>
<protein>
    <recommendedName>
        <fullName evidence="5">Phosphate acetyltransferase</fullName>
        <ecNumber evidence="4">2.3.1.8</ecNumber>
    </recommendedName>
    <alternativeName>
        <fullName evidence="8">Phosphotransacetylase</fullName>
    </alternativeName>
</protein>
<dbReference type="Proteomes" id="UP000003346">
    <property type="component" value="Unassembled WGS sequence"/>
</dbReference>
<dbReference type="Gene3D" id="3.40.50.10750">
    <property type="entry name" value="Isocitrate/Isopropylmalate dehydrogenase-like"/>
    <property type="match status" value="1"/>
</dbReference>
<reference evidence="10 11" key="1">
    <citation type="submission" date="2006-11" db="EMBL/GenBank/DDBJ databases">
        <authorList>
            <consortium name="Laboratoire de Microbiologie (Universite Bourgogne)"/>
            <consortium name="GENOME Express"/>
            <consortium name="UMR Oenologie Ampelologie (Universite Bordeaux 2)"/>
            <person name="Guzzo J."/>
        </authorList>
    </citation>
    <scope>NUCLEOTIDE SEQUENCE [LARGE SCALE GENOMIC DNA]</scope>
    <source>
        <strain evidence="10 11">ATCC BAA-1163</strain>
    </source>
</reference>
<evidence type="ECO:0000313" key="10">
    <source>
        <dbReference type="EMBL" id="EAV39293.1"/>
    </source>
</evidence>
<dbReference type="AlphaFoldDB" id="A0NJR6"/>
<evidence type="ECO:0000256" key="2">
    <source>
        <dbReference type="ARBA" id="ARBA00004989"/>
    </source>
</evidence>
<keyword evidence="7" id="KW-0012">Acyltransferase</keyword>
<dbReference type="InterPro" id="IPR042113">
    <property type="entry name" value="P_AcTrfase_dom1"/>
</dbReference>
<dbReference type="GO" id="GO:0008959">
    <property type="term" value="F:phosphate acetyltransferase activity"/>
    <property type="evidence" value="ECO:0007669"/>
    <property type="project" value="UniProtKB-EC"/>
</dbReference>
<dbReference type="InterPro" id="IPR050500">
    <property type="entry name" value="Phos_Acetyltrans/Butyryltrans"/>
</dbReference>
<organism evidence="10 11">
    <name type="scientific">Oenococcus oeni ATCC BAA-1163</name>
    <dbReference type="NCBI Taxonomy" id="379360"/>
    <lineage>
        <taxon>Bacteria</taxon>
        <taxon>Bacillati</taxon>
        <taxon>Bacillota</taxon>
        <taxon>Bacilli</taxon>
        <taxon>Lactobacillales</taxon>
        <taxon>Lactobacillaceae</taxon>
        <taxon>Oenococcus</taxon>
    </lineage>
</organism>
<evidence type="ECO:0000256" key="3">
    <source>
        <dbReference type="ARBA" id="ARBA00005656"/>
    </source>
</evidence>
<comment type="pathway">
    <text evidence="2">Metabolic intermediate biosynthesis; acetyl-CoA biosynthesis; acetyl-CoA from acetate: step 2/2.</text>
</comment>
<accession>A0NJR6</accession>
<gene>
    <name evidence="10" type="primary">pta</name>
    <name evidence="10" type="ORF">OENOO_59042</name>
</gene>
<comment type="caution">
    <text evidence="10">The sequence shown here is derived from an EMBL/GenBank/DDBJ whole genome shotgun (WGS) entry which is preliminary data.</text>
</comment>
<evidence type="ECO:0000256" key="4">
    <source>
        <dbReference type="ARBA" id="ARBA00012707"/>
    </source>
</evidence>
<dbReference type="NCBIfam" id="TIGR00651">
    <property type="entry name" value="pta"/>
    <property type="match status" value="1"/>
</dbReference>
<sequence length="364" mass="39564">MTNLFTELADKIKGKKLRLVFPEGDDSRVQGAAIRLKKDGLLTPILLGDQAAVEKTAADNHFDLSGIKLIDPLKFDEKQFNQLIDKLVTRRKGKTDPQTAAMWLQEVNYFGTMLVYTGKADAMVSGAVHPTGDTVRPALQIIKTAPGVSRISGAFIMQKNDERYLFADSAINIELDAQTMAEIAVQSAHTAKIFGIDPKVAMLSFSTKGSAKHALVDKVAQATKLAQEMAPDLADNIDGELQFDAAFVESVAKLKAPGSKVAGHANVFIFPSLEAGNIGYKIAQRLGGYEAIGPILQGLAAPVSDLSCGASQEDVYKVAIIYCCSGFKKLVIFVSFDNNRTAFRIMDSQGNFFIKSMFWFGYFS</sequence>
<proteinExistence type="inferred from homology"/>
<comment type="catalytic activity">
    <reaction evidence="1">
        <text>acetyl-CoA + phosphate = acetyl phosphate + CoA</text>
        <dbReference type="Rhea" id="RHEA:19521"/>
        <dbReference type="ChEBI" id="CHEBI:22191"/>
        <dbReference type="ChEBI" id="CHEBI:43474"/>
        <dbReference type="ChEBI" id="CHEBI:57287"/>
        <dbReference type="ChEBI" id="CHEBI:57288"/>
        <dbReference type="EC" id="2.3.1.8"/>
    </reaction>
</comment>
<dbReference type="InterPro" id="IPR042112">
    <property type="entry name" value="P_AcTrfase_dom2"/>
</dbReference>
<dbReference type="Pfam" id="PF01515">
    <property type="entry name" value="PTA_PTB"/>
    <property type="match status" value="1"/>
</dbReference>
<dbReference type="Gene3D" id="3.40.50.10950">
    <property type="match status" value="1"/>
</dbReference>
<dbReference type="NCBIfam" id="NF007233">
    <property type="entry name" value="PRK09653.1"/>
    <property type="match status" value="1"/>
</dbReference>
<dbReference type="HOGENOM" id="CLU_019723_0_1_9"/>
<feature type="domain" description="Phosphate acetyl/butaryl transferase" evidence="9">
    <location>
        <begin position="6"/>
        <end position="321"/>
    </location>
</feature>
<dbReference type="PANTHER" id="PTHR43356">
    <property type="entry name" value="PHOSPHATE ACETYLTRANSFERASE"/>
    <property type="match status" value="1"/>
</dbReference>
<evidence type="ECO:0000256" key="5">
    <source>
        <dbReference type="ARBA" id="ARBA00021528"/>
    </source>
</evidence>
<evidence type="ECO:0000256" key="6">
    <source>
        <dbReference type="ARBA" id="ARBA00022679"/>
    </source>
</evidence>
<dbReference type="SUPFAM" id="SSF53659">
    <property type="entry name" value="Isocitrate/Isopropylmalate dehydrogenase-like"/>
    <property type="match status" value="1"/>
</dbReference>
<evidence type="ECO:0000259" key="9">
    <source>
        <dbReference type="Pfam" id="PF01515"/>
    </source>
</evidence>
<dbReference type="PANTHER" id="PTHR43356:SF3">
    <property type="entry name" value="PHOSPHATE ACETYLTRANSFERASE"/>
    <property type="match status" value="1"/>
</dbReference>
<dbReference type="EMBL" id="AAUV01000054">
    <property type="protein sequence ID" value="EAV39293.1"/>
    <property type="molecule type" value="Genomic_DNA"/>
</dbReference>
<evidence type="ECO:0000313" key="11">
    <source>
        <dbReference type="Proteomes" id="UP000003346"/>
    </source>
</evidence>
<dbReference type="InterPro" id="IPR012147">
    <property type="entry name" value="P_Ac_Bu_trans"/>
</dbReference>
<evidence type="ECO:0000256" key="7">
    <source>
        <dbReference type="ARBA" id="ARBA00023315"/>
    </source>
</evidence>
<dbReference type="PIRSF" id="PIRSF000428">
    <property type="entry name" value="P_Ac_trans"/>
    <property type="match status" value="1"/>
</dbReference>
<name>A0NJR6_OENOE</name>
<evidence type="ECO:0000256" key="1">
    <source>
        <dbReference type="ARBA" id="ARBA00000705"/>
    </source>
</evidence>